<keyword evidence="1" id="KW-1133">Transmembrane helix</keyword>
<gene>
    <name evidence="3" type="ORF">EV420DRAFT_604844</name>
</gene>
<proteinExistence type="predicted"/>
<keyword evidence="4" id="KW-1185">Reference proteome</keyword>
<feature type="transmembrane region" description="Helical" evidence="1">
    <location>
        <begin position="112"/>
        <end position="140"/>
    </location>
</feature>
<feature type="chain" id="PRO_5041394780" description="Transmembrane protein" evidence="2">
    <location>
        <begin position="24"/>
        <end position="168"/>
    </location>
</feature>
<accession>A0AA39K467</accession>
<organism evidence="3 4">
    <name type="scientific">Armillaria tabescens</name>
    <name type="common">Ringless honey mushroom</name>
    <name type="synonym">Agaricus tabescens</name>
    <dbReference type="NCBI Taxonomy" id="1929756"/>
    <lineage>
        <taxon>Eukaryota</taxon>
        <taxon>Fungi</taxon>
        <taxon>Dikarya</taxon>
        <taxon>Basidiomycota</taxon>
        <taxon>Agaricomycotina</taxon>
        <taxon>Agaricomycetes</taxon>
        <taxon>Agaricomycetidae</taxon>
        <taxon>Agaricales</taxon>
        <taxon>Marasmiineae</taxon>
        <taxon>Physalacriaceae</taxon>
        <taxon>Desarmillaria</taxon>
    </lineage>
</organism>
<name>A0AA39K467_ARMTA</name>
<dbReference type="EMBL" id="JAUEPS010000027">
    <property type="protein sequence ID" value="KAK0454195.1"/>
    <property type="molecule type" value="Genomic_DNA"/>
</dbReference>
<comment type="caution">
    <text evidence="3">The sequence shown here is derived from an EMBL/GenBank/DDBJ whole genome shotgun (WGS) entry which is preliminary data.</text>
</comment>
<dbReference type="RefSeq" id="XP_060328583.1">
    <property type="nucleotide sequence ID" value="XM_060482768.1"/>
</dbReference>
<evidence type="ECO:0000313" key="4">
    <source>
        <dbReference type="Proteomes" id="UP001175211"/>
    </source>
</evidence>
<reference evidence="3" key="1">
    <citation type="submission" date="2023-06" db="EMBL/GenBank/DDBJ databases">
        <authorList>
            <consortium name="Lawrence Berkeley National Laboratory"/>
            <person name="Ahrendt S."/>
            <person name="Sahu N."/>
            <person name="Indic B."/>
            <person name="Wong-Bajracharya J."/>
            <person name="Merenyi Z."/>
            <person name="Ke H.-M."/>
            <person name="Monk M."/>
            <person name="Kocsube S."/>
            <person name="Drula E."/>
            <person name="Lipzen A."/>
            <person name="Balint B."/>
            <person name="Henrissat B."/>
            <person name="Andreopoulos B."/>
            <person name="Martin F.M."/>
            <person name="Harder C.B."/>
            <person name="Rigling D."/>
            <person name="Ford K.L."/>
            <person name="Foster G.D."/>
            <person name="Pangilinan J."/>
            <person name="Papanicolaou A."/>
            <person name="Barry K."/>
            <person name="LaButti K."/>
            <person name="Viragh M."/>
            <person name="Koriabine M."/>
            <person name="Yan M."/>
            <person name="Riley R."/>
            <person name="Champramary S."/>
            <person name="Plett K.L."/>
            <person name="Tsai I.J."/>
            <person name="Slot J."/>
            <person name="Sipos G."/>
            <person name="Plett J."/>
            <person name="Nagy L.G."/>
            <person name="Grigoriev I.V."/>
        </authorList>
    </citation>
    <scope>NUCLEOTIDE SEQUENCE</scope>
    <source>
        <strain evidence="3">CCBAS 213</strain>
    </source>
</reference>
<protein>
    <recommendedName>
        <fullName evidence="5">Transmembrane protein</fullName>
    </recommendedName>
</protein>
<sequence>MSSSRLVVLVFAFITFAVVLVGASPAPGNVISARAEPPCAMDVMNNLGSSVTPILDKIDNLVETKTATTENIIPLLNEVTVVINVAASSLQIVSVVTSLLQIANVAQVTFTILAAINTTLLGLLGSGLGLDLGVVVSLVNVATGDVLKILVVIAPGLLPLGCEIAARR</sequence>
<keyword evidence="1" id="KW-0472">Membrane</keyword>
<dbReference type="GeneID" id="85366316"/>
<keyword evidence="1" id="KW-0812">Transmembrane</keyword>
<evidence type="ECO:0000256" key="1">
    <source>
        <dbReference type="SAM" id="Phobius"/>
    </source>
</evidence>
<evidence type="ECO:0000256" key="2">
    <source>
        <dbReference type="SAM" id="SignalP"/>
    </source>
</evidence>
<dbReference type="AlphaFoldDB" id="A0AA39K467"/>
<evidence type="ECO:0000313" key="3">
    <source>
        <dbReference type="EMBL" id="KAK0454195.1"/>
    </source>
</evidence>
<dbReference type="Proteomes" id="UP001175211">
    <property type="component" value="Unassembled WGS sequence"/>
</dbReference>
<feature type="signal peptide" evidence="2">
    <location>
        <begin position="1"/>
        <end position="23"/>
    </location>
</feature>
<keyword evidence="2" id="KW-0732">Signal</keyword>
<evidence type="ECO:0008006" key="5">
    <source>
        <dbReference type="Google" id="ProtNLM"/>
    </source>
</evidence>
<feature type="transmembrane region" description="Helical" evidence="1">
    <location>
        <begin position="146"/>
        <end position="166"/>
    </location>
</feature>
<feature type="transmembrane region" description="Helical" evidence="1">
    <location>
        <begin position="81"/>
        <end position="100"/>
    </location>
</feature>